<comment type="subcellular location">
    <subcellularLocation>
        <location evidence="1">Cell membrane</location>
    </subcellularLocation>
</comment>
<feature type="binding site" description="axial binding residue" evidence="13">
    <location>
        <position position="200"/>
    </location>
    <ligand>
        <name>heme c</name>
        <dbReference type="ChEBI" id="CHEBI:61717"/>
        <label>2</label>
    </ligand>
    <ligandPart>
        <name>Fe</name>
        <dbReference type="ChEBI" id="CHEBI:18248"/>
    </ligandPart>
</feature>
<dbReference type="Proteomes" id="UP001139516">
    <property type="component" value="Unassembled WGS sequence"/>
</dbReference>
<keyword evidence="3" id="KW-1003">Cell membrane</keyword>
<feature type="domain" description="Cytochrome c" evidence="15">
    <location>
        <begin position="304"/>
        <end position="394"/>
    </location>
</feature>
<feature type="binding site" description="covalent" evidence="12">
    <location>
        <position position="320"/>
    </location>
    <ligand>
        <name>heme c</name>
        <dbReference type="ChEBI" id="CHEBI:61717"/>
        <label>3</label>
    </ligand>
</feature>
<dbReference type="GO" id="GO:0020037">
    <property type="term" value="F:heme binding"/>
    <property type="evidence" value="ECO:0007669"/>
    <property type="project" value="InterPro"/>
</dbReference>
<dbReference type="InterPro" id="IPR014353">
    <property type="entry name" value="Membr-bd_ADH_cyt_c"/>
</dbReference>
<keyword evidence="10 13" id="KW-0408">Iron</keyword>
<keyword evidence="2" id="KW-0813">Transport</keyword>
<dbReference type="InterPro" id="IPR051459">
    <property type="entry name" value="Cytochrome_c-type_DH"/>
</dbReference>
<dbReference type="GO" id="GO:0009055">
    <property type="term" value="F:electron transfer activity"/>
    <property type="evidence" value="ECO:0007669"/>
    <property type="project" value="InterPro"/>
</dbReference>
<feature type="binding site" description="axial binding residue" evidence="13">
    <location>
        <position position="54"/>
    </location>
    <ligand>
        <name>heme c</name>
        <dbReference type="ChEBI" id="CHEBI:61717"/>
        <label>1</label>
    </ligand>
    <ligandPart>
        <name>Fe</name>
        <dbReference type="ChEBI" id="CHEBI:18248"/>
    </ligandPart>
</feature>
<protein>
    <submittedName>
        <fullName evidence="16">Cytochrome c</fullName>
    </submittedName>
</protein>
<evidence type="ECO:0000256" key="4">
    <source>
        <dbReference type="ARBA" id="ARBA00022617"/>
    </source>
</evidence>
<feature type="binding site" description="covalent" evidence="12">
    <location>
        <position position="53"/>
    </location>
    <ligand>
        <name>heme c</name>
        <dbReference type="ChEBI" id="CHEBI:61717"/>
        <label>1</label>
    </ligand>
</feature>
<feature type="binding site" description="covalent" evidence="12">
    <location>
        <position position="196"/>
    </location>
    <ligand>
        <name>heme c</name>
        <dbReference type="ChEBI" id="CHEBI:61717"/>
        <label>2</label>
    </ligand>
</feature>
<dbReference type="SUPFAM" id="SSF46626">
    <property type="entry name" value="Cytochrome c"/>
    <property type="match status" value="3"/>
</dbReference>
<evidence type="ECO:0000256" key="9">
    <source>
        <dbReference type="ARBA" id="ARBA00022982"/>
    </source>
</evidence>
<evidence type="ECO:0000259" key="15">
    <source>
        <dbReference type="PROSITE" id="PS51007"/>
    </source>
</evidence>
<feature type="domain" description="Cytochrome c" evidence="15">
    <location>
        <begin position="181"/>
        <end position="289"/>
    </location>
</feature>
<dbReference type="GO" id="GO:0005886">
    <property type="term" value="C:plasma membrane"/>
    <property type="evidence" value="ECO:0007669"/>
    <property type="project" value="UniProtKB-SubCell"/>
</dbReference>
<feature type="binding site" description="covalent" evidence="12">
    <location>
        <position position="199"/>
    </location>
    <ligand>
        <name>heme c</name>
        <dbReference type="ChEBI" id="CHEBI:61717"/>
        <label>2</label>
    </ligand>
</feature>
<dbReference type="PROSITE" id="PS51007">
    <property type="entry name" value="CYTC"/>
    <property type="match status" value="3"/>
</dbReference>
<feature type="binding site" description="axial binding residue" evidence="13">
    <location>
        <position position="321"/>
    </location>
    <ligand>
        <name>heme c</name>
        <dbReference type="ChEBI" id="CHEBI:61717"/>
        <label>3</label>
    </ligand>
    <ligandPart>
        <name>Fe</name>
        <dbReference type="ChEBI" id="CHEBI:18248"/>
    </ligandPart>
</feature>
<organism evidence="16 17">
    <name type="scientific">Roseomonas acroporae</name>
    <dbReference type="NCBI Taxonomy" id="2937791"/>
    <lineage>
        <taxon>Bacteria</taxon>
        <taxon>Pseudomonadati</taxon>
        <taxon>Pseudomonadota</taxon>
        <taxon>Alphaproteobacteria</taxon>
        <taxon>Acetobacterales</taxon>
        <taxon>Roseomonadaceae</taxon>
        <taxon>Roseomonas</taxon>
    </lineage>
</organism>
<feature type="binding site" description="covalent" evidence="12">
    <location>
        <position position="317"/>
    </location>
    <ligand>
        <name>heme c</name>
        <dbReference type="ChEBI" id="CHEBI:61717"/>
        <label>3</label>
    </ligand>
</feature>
<feature type="signal peptide" evidence="14">
    <location>
        <begin position="1"/>
        <end position="30"/>
    </location>
</feature>
<evidence type="ECO:0000256" key="7">
    <source>
        <dbReference type="ARBA" id="ARBA00022729"/>
    </source>
</evidence>
<accession>A0A9X1YEW5</accession>
<keyword evidence="8" id="KW-0677">Repeat</keyword>
<keyword evidence="11" id="KW-0472">Membrane</keyword>
<evidence type="ECO:0000256" key="2">
    <source>
        <dbReference type="ARBA" id="ARBA00022448"/>
    </source>
</evidence>
<dbReference type="PRINTS" id="PR00605">
    <property type="entry name" value="CYTCHROMECIC"/>
</dbReference>
<evidence type="ECO:0000313" key="16">
    <source>
        <dbReference type="EMBL" id="MCK8787850.1"/>
    </source>
</evidence>
<keyword evidence="5" id="KW-0679">Respiratory chain</keyword>
<dbReference type="InterPro" id="IPR008168">
    <property type="entry name" value="Cyt_C_IC"/>
</dbReference>
<reference evidence="16" key="1">
    <citation type="submission" date="2022-04" db="EMBL/GenBank/DDBJ databases">
        <title>Roseomonas acroporae sp. nov., isolated from coral Acropora digitifera.</title>
        <authorList>
            <person name="Sun H."/>
        </authorList>
    </citation>
    <scope>NUCLEOTIDE SEQUENCE</scope>
    <source>
        <strain evidence="16">NAR14</strain>
    </source>
</reference>
<evidence type="ECO:0000256" key="14">
    <source>
        <dbReference type="SAM" id="SignalP"/>
    </source>
</evidence>
<evidence type="ECO:0000256" key="13">
    <source>
        <dbReference type="PIRSR" id="PIRSR000018-51"/>
    </source>
</evidence>
<evidence type="ECO:0000256" key="12">
    <source>
        <dbReference type="PIRSR" id="PIRSR000018-50"/>
    </source>
</evidence>
<dbReference type="Pfam" id="PF13442">
    <property type="entry name" value="Cytochrome_CBB3"/>
    <property type="match status" value="1"/>
</dbReference>
<dbReference type="Gene3D" id="1.10.760.10">
    <property type="entry name" value="Cytochrome c-like domain"/>
    <property type="match status" value="2"/>
</dbReference>
<dbReference type="EMBL" id="JALPRX010000151">
    <property type="protein sequence ID" value="MCK8787850.1"/>
    <property type="molecule type" value="Genomic_DNA"/>
</dbReference>
<keyword evidence="6 13" id="KW-0479">Metal-binding</keyword>
<evidence type="ECO:0000313" key="17">
    <source>
        <dbReference type="Proteomes" id="UP001139516"/>
    </source>
</evidence>
<gene>
    <name evidence="16" type="ORF">M0638_26200</name>
</gene>
<keyword evidence="17" id="KW-1185">Reference proteome</keyword>
<dbReference type="GO" id="GO:0016614">
    <property type="term" value="F:oxidoreductase activity, acting on CH-OH group of donors"/>
    <property type="evidence" value="ECO:0007669"/>
    <property type="project" value="InterPro"/>
</dbReference>
<comment type="cofactor">
    <cofactor evidence="12">
        <name>heme c</name>
        <dbReference type="ChEBI" id="CHEBI:61717"/>
    </cofactor>
    <text evidence="12">Binds 3 heme c groups covalently per subunit.</text>
</comment>
<feature type="domain" description="Cytochrome c" evidence="15">
    <location>
        <begin position="36"/>
        <end position="139"/>
    </location>
</feature>
<evidence type="ECO:0000256" key="11">
    <source>
        <dbReference type="ARBA" id="ARBA00023136"/>
    </source>
</evidence>
<evidence type="ECO:0000256" key="5">
    <source>
        <dbReference type="ARBA" id="ARBA00022660"/>
    </source>
</evidence>
<dbReference type="RefSeq" id="WP_248669897.1">
    <property type="nucleotide sequence ID" value="NZ_JALPRX010000151.1"/>
</dbReference>
<feature type="chain" id="PRO_5040747356" evidence="14">
    <location>
        <begin position="31"/>
        <end position="419"/>
    </location>
</feature>
<dbReference type="GO" id="GO:0005506">
    <property type="term" value="F:iron ion binding"/>
    <property type="evidence" value="ECO:0007669"/>
    <property type="project" value="InterPro"/>
</dbReference>
<keyword evidence="9" id="KW-0249">Electron transport</keyword>
<sequence length="419" mass="45063">MDTARRGVPHGTRLAALALGALLLGSPAQADPDNYTQIERGRYLATVGDCIACHNGNQGSPLAGGRGIETPFGTIMSANITPDDETGIGRWTADDFYRAMHEGKRPYGTRLYPAFPYTYYTRVTREDSDAIFAFLRSLEPVRNPVDRSTLPFPLDIRLAMLGWNMLFFTPQTFEPDPGRSAEFNRGAYLVEGLGHCGACHTPMNMLGASRDSVALQGNQIQSWFAPNITGDPRTGIGGWSVEEIVEYLRTGRNARSTASGPMAEVVGYSTSLMTEADLRAIAVYLRERGSAGPAAPAPLAADDSRMRAGEAVYVDNCMACHTRAGVGVDRMFPRLAGSQVVQQEDPTTLLRVVLTGVRGASTAEAPTAPAMPAFGWRLSDEQVAAVVTYIRNTWGNAAPAVAADAAQSLRDTVRDQPAD</sequence>
<dbReference type="PANTHER" id="PTHR35008:SF8">
    <property type="entry name" value="ALCOHOL DEHYDROGENASE CYTOCHROME C SUBUNIT"/>
    <property type="match status" value="1"/>
</dbReference>
<dbReference type="InterPro" id="IPR036909">
    <property type="entry name" value="Cyt_c-like_dom_sf"/>
</dbReference>
<feature type="binding site" description="covalent" evidence="12">
    <location>
        <position position="50"/>
    </location>
    <ligand>
        <name>heme c</name>
        <dbReference type="ChEBI" id="CHEBI:61717"/>
        <label>1</label>
    </ligand>
</feature>
<proteinExistence type="predicted"/>
<keyword evidence="7 14" id="KW-0732">Signal</keyword>
<name>A0A9X1YEW5_9PROT</name>
<keyword evidence="4 12" id="KW-0349">Heme</keyword>
<dbReference type="AlphaFoldDB" id="A0A9X1YEW5"/>
<dbReference type="InterPro" id="IPR009056">
    <property type="entry name" value="Cyt_c-like_dom"/>
</dbReference>
<dbReference type="PANTHER" id="PTHR35008">
    <property type="entry name" value="BLL4482 PROTEIN-RELATED"/>
    <property type="match status" value="1"/>
</dbReference>
<evidence type="ECO:0000256" key="6">
    <source>
        <dbReference type="ARBA" id="ARBA00022723"/>
    </source>
</evidence>
<evidence type="ECO:0000256" key="8">
    <source>
        <dbReference type="ARBA" id="ARBA00022737"/>
    </source>
</evidence>
<comment type="caution">
    <text evidence="16">The sequence shown here is derived from an EMBL/GenBank/DDBJ whole genome shotgun (WGS) entry which is preliminary data.</text>
</comment>
<dbReference type="PIRSF" id="PIRSF000018">
    <property type="entry name" value="Mb_ADH_cyt_c"/>
    <property type="match status" value="1"/>
</dbReference>
<evidence type="ECO:0000256" key="3">
    <source>
        <dbReference type="ARBA" id="ARBA00022475"/>
    </source>
</evidence>
<evidence type="ECO:0000256" key="10">
    <source>
        <dbReference type="ARBA" id="ARBA00023004"/>
    </source>
</evidence>
<evidence type="ECO:0000256" key="1">
    <source>
        <dbReference type="ARBA" id="ARBA00004236"/>
    </source>
</evidence>